<dbReference type="GO" id="GO:0003700">
    <property type="term" value="F:DNA-binding transcription factor activity"/>
    <property type="evidence" value="ECO:0007669"/>
    <property type="project" value="InterPro"/>
</dbReference>
<accession>A0A4Y9F8P8</accession>
<reference evidence="2 3" key="1">
    <citation type="submission" date="2019-03" db="EMBL/GenBank/DDBJ databases">
        <title>Diversity of the mouse oral microbiome.</title>
        <authorList>
            <person name="Joseph S."/>
            <person name="Aduse-Opoku J."/>
            <person name="Curtis M."/>
            <person name="Wade W."/>
            <person name="Hashim A."/>
        </authorList>
    </citation>
    <scope>NUCLEOTIDE SEQUENCE [LARGE SCALE GENOMIC DNA]</scope>
    <source>
        <strain evidence="3">irhom_31</strain>
    </source>
</reference>
<evidence type="ECO:0000313" key="3">
    <source>
        <dbReference type="Proteomes" id="UP000297951"/>
    </source>
</evidence>
<dbReference type="AlphaFoldDB" id="A0A4Y9F8P8"/>
<dbReference type="SUPFAM" id="SSF88946">
    <property type="entry name" value="Sigma2 domain of RNA polymerase sigma factors"/>
    <property type="match status" value="1"/>
</dbReference>
<dbReference type="RefSeq" id="WP_135011054.1">
    <property type="nucleotide sequence ID" value="NZ_JADGLK010000001.1"/>
</dbReference>
<dbReference type="OrthoDB" id="4971549at2"/>
<comment type="caution">
    <text evidence="2">The sequence shown here is derived from an EMBL/GenBank/DDBJ whole genome shotgun (WGS) entry which is preliminary data.</text>
</comment>
<feature type="domain" description="RNA polymerase sigma-70 region 2" evidence="1">
    <location>
        <begin position="24"/>
        <end position="82"/>
    </location>
</feature>
<dbReference type="InterPro" id="IPR013325">
    <property type="entry name" value="RNA_pol_sigma_r2"/>
</dbReference>
<protein>
    <recommendedName>
        <fullName evidence="1">RNA polymerase sigma-70 region 2 domain-containing protein</fullName>
    </recommendedName>
</protein>
<name>A0A4Y9F8P8_9MICC</name>
<proteinExistence type="predicted"/>
<evidence type="ECO:0000313" key="2">
    <source>
        <dbReference type="EMBL" id="TFU24436.1"/>
    </source>
</evidence>
<dbReference type="InterPro" id="IPR007627">
    <property type="entry name" value="RNA_pol_sigma70_r2"/>
</dbReference>
<organism evidence="2 3">
    <name type="scientific">Rothia nasimurium</name>
    <dbReference type="NCBI Taxonomy" id="85336"/>
    <lineage>
        <taxon>Bacteria</taxon>
        <taxon>Bacillati</taxon>
        <taxon>Actinomycetota</taxon>
        <taxon>Actinomycetes</taxon>
        <taxon>Micrococcales</taxon>
        <taxon>Micrococcaceae</taxon>
        <taxon>Rothia</taxon>
    </lineage>
</organism>
<dbReference type="EMBL" id="SPQC01000001">
    <property type="protein sequence ID" value="TFU24436.1"/>
    <property type="molecule type" value="Genomic_DNA"/>
</dbReference>
<dbReference type="Pfam" id="PF04542">
    <property type="entry name" value="Sigma70_r2"/>
    <property type="match status" value="1"/>
</dbReference>
<evidence type="ECO:0000259" key="1">
    <source>
        <dbReference type="Pfam" id="PF04542"/>
    </source>
</evidence>
<dbReference type="Proteomes" id="UP000297951">
    <property type="component" value="Unassembled WGS sequence"/>
</dbReference>
<dbReference type="GO" id="GO:0006352">
    <property type="term" value="P:DNA-templated transcription initiation"/>
    <property type="evidence" value="ECO:0007669"/>
    <property type="project" value="InterPro"/>
</dbReference>
<sequence>MSQSITTDQWTSDRISAWEKTRDSIARTLGYHHRDSIDDVHQEVFLAATKSMHSFDPTLGNFNQWISGVANKQAANFLKKTYRNYLLAEEAISVAQASNSYMHTTEADHADEVIAQLDTLVRVSRVLKIVEGTFDERLYLRSIALIRDFDGDYAVAARRLGVEVAALRESHRQMMELAQVIDRALEGHYLRAKAGLAGEAVTVREILGCFPDPDAGEIDRTWMRAVPLAVMSAGAFAVERAELVAKVSQLTGYSLVSARHIIARCERLCVVARAVLESGEALHADG</sequence>
<dbReference type="Gene3D" id="1.10.1740.10">
    <property type="match status" value="1"/>
</dbReference>
<gene>
    <name evidence="2" type="ORF">E4U03_00570</name>
</gene>